<evidence type="ECO:0000256" key="9">
    <source>
        <dbReference type="ARBA" id="ARBA00023315"/>
    </source>
</evidence>
<comment type="caution">
    <text evidence="14">The sequence shown here is derived from an EMBL/GenBank/DDBJ whole genome shotgun (WGS) entry which is preliminary data.</text>
</comment>
<dbReference type="Proteomes" id="UP000266841">
    <property type="component" value="Unassembled WGS sequence"/>
</dbReference>
<evidence type="ECO:0000256" key="5">
    <source>
        <dbReference type="ARBA" id="ARBA00022792"/>
    </source>
</evidence>
<evidence type="ECO:0000256" key="2">
    <source>
        <dbReference type="ARBA" id="ARBA00010524"/>
    </source>
</evidence>
<keyword evidence="7" id="KW-0496">Mitochondrion</keyword>
<keyword evidence="15" id="KW-1185">Reference proteome</keyword>
<dbReference type="OMA" id="ICSQEYC"/>
<evidence type="ECO:0000256" key="8">
    <source>
        <dbReference type="ARBA" id="ARBA00023136"/>
    </source>
</evidence>
<sequence>MPPQTITLRTCLRLTNYTAWSVFAGSMATAWYYRPLDDQSSQNDTPQATAVTPQASLEYYQTRRSEEIFCSSEPSPWSREHVPVLLEWSRRISIGLTTLAIRLFMNTYGSYSIHDDKHYRHFLEVVLGDRRSQGLVTVSNHRSLFDDPGVVSCLLPLHVAVVPKYNRWGICSQEYCFNQALPGIVKGYIGAGQVLPICRGAGVDQKLLFDFARHLATGEWVHIFPEGGVWQWDELGGRRQYPPGAVSSIDFSGNNGETSAAQVIKSATSQQRALPLSSKGKLKWGVAKLIAHSPITPEVIPFAHHGMEKLLPQDEKTGKTKLRKNMLWSCLPQWLGGEEGLRVSVKFGATITFDDLINEHERQHGELWKYKNDDASYLEWGSSVEEHLLYNKITRRIEARLDELTKELCKGE</sequence>
<evidence type="ECO:0000313" key="15">
    <source>
        <dbReference type="Proteomes" id="UP000266841"/>
    </source>
</evidence>
<evidence type="ECO:0000256" key="10">
    <source>
        <dbReference type="ARBA" id="ARBA00024323"/>
    </source>
</evidence>
<reference evidence="14 15" key="1">
    <citation type="journal article" date="2012" name="Genome Biol.">
        <title>Genome and low-iron response of an oceanic diatom adapted to chronic iron limitation.</title>
        <authorList>
            <person name="Lommer M."/>
            <person name="Specht M."/>
            <person name="Roy A.S."/>
            <person name="Kraemer L."/>
            <person name="Andreson R."/>
            <person name="Gutowska M.A."/>
            <person name="Wolf J."/>
            <person name="Bergner S.V."/>
            <person name="Schilhabel M.B."/>
            <person name="Klostermeier U.C."/>
            <person name="Beiko R.G."/>
            <person name="Rosenstiel P."/>
            <person name="Hippler M."/>
            <person name="Laroche J."/>
        </authorList>
    </citation>
    <scope>NUCLEOTIDE SEQUENCE [LARGE SCALE GENOMIC DNA]</scope>
    <source>
        <strain evidence="14 15">CCMP1005</strain>
    </source>
</reference>
<evidence type="ECO:0000256" key="4">
    <source>
        <dbReference type="ARBA" id="ARBA00022787"/>
    </source>
</evidence>
<gene>
    <name evidence="14" type="ORF">THAOC_02616</name>
</gene>
<dbReference type="InterPro" id="IPR000872">
    <property type="entry name" value="Tafazzin"/>
</dbReference>
<dbReference type="InterPro" id="IPR002123">
    <property type="entry name" value="Plipid/glycerol_acylTrfase"/>
</dbReference>
<evidence type="ECO:0000313" key="14">
    <source>
        <dbReference type="EMBL" id="EJK75652.1"/>
    </source>
</evidence>
<evidence type="ECO:0000256" key="6">
    <source>
        <dbReference type="ARBA" id="ARBA00023098"/>
    </source>
</evidence>
<dbReference type="PANTHER" id="PTHR12497">
    <property type="entry name" value="TAZ PROTEIN TAFAZZIN"/>
    <property type="match status" value="1"/>
</dbReference>
<organism evidence="14 15">
    <name type="scientific">Thalassiosira oceanica</name>
    <name type="common">Marine diatom</name>
    <dbReference type="NCBI Taxonomy" id="159749"/>
    <lineage>
        <taxon>Eukaryota</taxon>
        <taxon>Sar</taxon>
        <taxon>Stramenopiles</taxon>
        <taxon>Ochrophyta</taxon>
        <taxon>Bacillariophyta</taxon>
        <taxon>Coscinodiscophyceae</taxon>
        <taxon>Thalassiosirophycidae</taxon>
        <taxon>Thalassiosirales</taxon>
        <taxon>Thalassiosiraceae</taxon>
        <taxon>Thalassiosira</taxon>
    </lineage>
</organism>
<evidence type="ECO:0000256" key="11">
    <source>
        <dbReference type="ARBA" id="ARBA00047906"/>
    </source>
</evidence>
<dbReference type="GO" id="GO:0005743">
    <property type="term" value="C:mitochondrial inner membrane"/>
    <property type="evidence" value="ECO:0007669"/>
    <property type="project" value="UniProtKB-SubCell"/>
</dbReference>
<evidence type="ECO:0000256" key="7">
    <source>
        <dbReference type="ARBA" id="ARBA00023128"/>
    </source>
</evidence>
<name>K0TQ94_THAOC</name>
<evidence type="ECO:0000256" key="1">
    <source>
        <dbReference type="ARBA" id="ARBA00004137"/>
    </source>
</evidence>
<evidence type="ECO:0000256" key="12">
    <source>
        <dbReference type="RuleBase" id="RU365062"/>
    </source>
</evidence>
<comment type="subcellular location">
    <subcellularLocation>
        <location evidence="1">Mitochondrion inner membrane</location>
        <topology evidence="1">Peripheral membrane protein</topology>
        <orientation evidence="1">Intermembrane side</orientation>
    </subcellularLocation>
    <subcellularLocation>
        <location evidence="10">Mitochondrion outer membrane</location>
        <topology evidence="10">Peripheral membrane protein</topology>
        <orientation evidence="10">Intermembrane side</orientation>
    </subcellularLocation>
</comment>
<protein>
    <recommendedName>
        <fullName evidence="12">Tafazzin family protein</fullName>
    </recommendedName>
</protein>
<dbReference type="PANTHER" id="PTHR12497:SF0">
    <property type="entry name" value="TAFAZZIN"/>
    <property type="match status" value="1"/>
</dbReference>
<keyword evidence="3" id="KW-0808">Transferase</keyword>
<dbReference type="GO" id="GO:0005741">
    <property type="term" value="C:mitochondrial outer membrane"/>
    <property type="evidence" value="ECO:0007669"/>
    <property type="project" value="UniProtKB-SubCell"/>
</dbReference>
<dbReference type="CDD" id="cd07989">
    <property type="entry name" value="LPLAT_AGPAT-like"/>
    <property type="match status" value="1"/>
</dbReference>
<dbReference type="EMBL" id="AGNL01002813">
    <property type="protein sequence ID" value="EJK75652.1"/>
    <property type="molecule type" value="Genomic_DNA"/>
</dbReference>
<keyword evidence="5" id="KW-0999">Mitochondrion inner membrane</keyword>
<proteinExistence type="inferred from homology"/>
<dbReference type="Pfam" id="PF01553">
    <property type="entry name" value="Acyltransferase"/>
    <property type="match status" value="1"/>
</dbReference>
<keyword evidence="9" id="KW-0012">Acyltransferase</keyword>
<keyword evidence="8" id="KW-0472">Membrane</keyword>
<dbReference type="PRINTS" id="PR00979">
    <property type="entry name" value="TAFAZZIN"/>
</dbReference>
<accession>K0TQ94</accession>
<feature type="domain" description="Phospholipid/glycerol acyltransferase" evidence="13">
    <location>
        <begin position="135"/>
        <end position="307"/>
    </location>
</feature>
<keyword evidence="6" id="KW-0443">Lipid metabolism</keyword>
<comment type="similarity">
    <text evidence="2 12">Belongs to the taffazin family.</text>
</comment>
<comment type="catalytic activity">
    <reaction evidence="11">
        <text>1'-[1,2-diacyl-sn-glycero-3-phospho],3'-[1-acyl-sn-glycero-3-phospho]-glycerol + a 1,2-diacyl-sn-glycero-3-phosphocholine = a cardiolipin + a 1-acyl-sn-glycero-3-phosphocholine</text>
        <dbReference type="Rhea" id="RHEA:33731"/>
        <dbReference type="ChEBI" id="CHEBI:57643"/>
        <dbReference type="ChEBI" id="CHEBI:58168"/>
        <dbReference type="ChEBI" id="CHEBI:62237"/>
        <dbReference type="ChEBI" id="CHEBI:64743"/>
    </reaction>
    <physiologicalReaction direction="left-to-right" evidence="11">
        <dbReference type="Rhea" id="RHEA:33732"/>
    </physiologicalReaction>
    <physiologicalReaction direction="right-to-left" evidence="11">
        <dbReference type="Rhea" id="RHEA:33733"/>
    </physiologicalReaction>
</comment>
<evidence type="ECO:0000259" key="13">
    <source>
        <dbReference type="SMART" id="SM00563"/>
    </source>
</evidence>
<keyword evidence="4" id="KW-1000">Mitochondrion outer membrane</keyword>
<evidence type="ECO:0000256" key="3">
    <source>
        <dbReference type="ARBA" id="ARBA00022679"/>
    </source>
</evidence>
<dbReference type="SMART" id="SM00563">
    <property type="entry name" value="PlsC"/>
    <property type="match status" value="1"/>
</dbReference>
<dbReference type="AlphaFoldDB" id="K0TQ94"/>
<dbReference type="GO" id="GO:0008374">
    <property type="term" value="F:O-acyltransferase activity"/>
    <property type="evidence" value="ECO:0007669"/>
    <property type="project" value="TreeGrafter"/>
</dbReference>
<dbReference type="GO" id="GO:0006644">
    <property type="term" value="P:phospholipid metabolic process"/>
    <property type="evidence" value="ECO:0007669"/>
    <property type="project" value="InterPro"/>
</dbReference>
<dbReference type="eggNOG" id="KOG2847">
    <property type="taxonomic scope" value="Eukaryota"/>
</dbReference>
<dbReference type="OrthoDB" id="193467at2759"/>